<keyword evidence="3" id="KW-0808">Transferase</keyword>
<dbReference type="Pfam" id="PF01555">
    <property type="entry name" value="N6_N4_Mtase"/>
    <property type="match status" value="1"/>
</dbReference>
<accession>A0A0B7MM28</accession>
<evidence type="ECO:0000256" key="4">
    <source>
        <dbReference type="ARBA" id="ARBA00022747"/>
    </source>
</evidence>
<feature type="domain" description="DNA methylase N-4/N-6" evidence="5">
    <location>
        <begin position="83"/>
        <end position="240"/>
    </location>
</feature>
<keyword evidence="7" id="KW-1185">Reference proteome</keyword>
<evidence type="ECO:0000256" key="2">
    <source>
        <dbReference type="ARBA" id="ARBA00022603"/>
    </source>
</evidence>
<keyword evidence="2 6" id="KW-0489">Methyltransferase</keyword>
<dbReference type="SUPFAM" id="SSF53335">
    <property type="entry name" value="S-adenosyl-L-methionine-dependent methyltransferases"/>
    <property type="match status" value="1"/>
</dbReference>
<dbReference type="EMBL" id="CDRZ01000239">
    <property type="protein sequence ID" value="CEO89243.1"/>
    <property type="molecule type" value="Genomic_DNA"/>
</dbReference>
<dbReference type="GO" id="GO:0003677">
    <property type="term" value="F:DNA binding"/>
    <property type="evidence" value="ECO:0007669"/>
    <property type="project" value="InterPro"/>
</dbReference>
<evidence type="ECO:0000256" key="3">
    <source>
        <dbReference type="ARBA" id="ARBA00022679"/>
    </source>
</evidence>
<name>A0A0B7MM28_9FIRM</name>
<proteinExistence type="inferred from homology"/>
<dbReference type="GO" id="GO:0009307">
    <property type="term" value="P:DNA restriction-modification system"/>
    <property type="evidence" value="ECO:0007669"/>
    <property type="project" value="UniProtKB-KW"/>
</dbReference>
<dbReference type="PROSITE" id="PS00092">
    <property type="entry name" value="N6_MTASE"/>
    <property type="match status" value="1"/>
</dbReference>
<gene>
    <name evidence="6" type="ORF">SSCH_420036</name>
</gene>
<evidence type="ECO:0000259" key="5">
    <source>
        <dbReference type="Pfam" id="PF01555"/>
    </source>
</evidence>
<dbReference type="InterPro" id="IPR029063">
    <property type="entry name" value="SAM-dependent_MTases_sf"/>
</dbReference>
<dbReference type="AlphaFoldDB" id="A0A0B7MM28"/>
<dbReference type="InterPro" id="IPR002052">
    <property type="entry name" value="DNA_methylase_N6_adenine_CS"/>
</dbReference>
<keyword evidence="4" id="KW-0680">Restriction system</keyword>
<dbReference type="GO" id="GO:0032259">
    <property type="term" value="P:methylation"/>
    <property type="evidence" value="ECO:0007669"/>
    <property type="project" value="UniProtKB-KW"/>
</dbReference>
<evidence type="ECO:0000313" key="7">
    <source>
        <dbReference type="Proteomes" id="UP000046155"/>
    </source>
</evidence>
<evidence type="ECO:0000256" key="1">
    <source>
        <dbReference type="ARBA" id="ARBA00006594"/>
    </source>
</evidence>
<protein>
    <submittedName>
        <fullName evidence="6">DNA methylase N-4/N-6 domain protein</fullName>
    </submittedName>
</protein>
<organism evidence="6 7">
    <name type="scientific">Syntrophaceticus schinkii</name>
    <dbReference type="NCBI Taxonomy" id="499207"/>
    <lineage>
        <taxon>Bacteria</taxon>
        <taxon>Bacillati</taxon>
        <taxon>Bacillota</taxon>
        <taxon>Clostridia</taxon>
        <taxon>Thermoanaerobacterales</taxon>
        <taxon>Thermoanaerobacterales Family III. Incertae Sedis</taxon>
        <taxon>Syntrophaceticus</taxon>
    </lineage>
</organism>
<reference evidence="7" key="1">
    <citation type="submission" date="2015-01" db="EMBL/GenBank/DDBJ databases">
        <authorList>
            <person name="Manzoor Shahid"/>
            <person name="Zubair Saima"/>
        </authorList>
    </citation>
    <scope>NUCLEOTIDE SEQUENCE [LARGE SCALE GENOMIC DNA]</scope>
    <source>
        <strain evidence="7">Sp3</strain>
    </source>
</reference>
<evidence type="ECO:0000313" key="6">
    <source>
        <dbReference type="EMBL" id="CEO89243.1"/>
    </source>
</evidence>
<sequence length="472" mass="55856">MLWFTSSLIRTSKMYKFTLDRKMGNISGTLFLPSLFTENSARKLLERKILDISKIYWGQGIDNNYLVSTNSSSDFCGICNNSIDYIFTDPPFGSNLMYSELNFLWEAWLKVFTNNQTEAIVNSVQGKDLRDYQHLMERCLREMYRILKPGRWMTMVFHNSRNSVWNAIMEAIASAGFVIADIRLLDKKQGSFKQVTSTQAVKSDLVISAYKPRQDFLASFEEKSAKETGVWEFTYQHLKNLPVTAEKDGRLEMVMERQKTTLYDRMVAFYVQKGIPVPISAPDYYAGLYRRFEEDDDMYFLPEQAVTYRQKKLECGRPEQMHVFLNDERSARQWIWVKLKEKPMSYQELHPLFMQELRQARYEKLPELLDLLEENFLQNEEGKWYIPRPEKQSDMEKLREKALLKEFRLYLESGGKLRQFRSEAIRAGFKDAWGRRDYRTIVDTSRRLSESFIQDDFGLLMYYRNALSQLEE</sequence>
<dbReference type="Proteomes" id="UP000046155">
    <property type="component" value="Unassembled WGS sequence"/>
</dbReference>
<dbReference type="Gene3D" id="3.40.50.150">
    <property type="entry name" value="Vaccinia Virus protein VP39"/>
    <property type="match status" value="1"/>
</dbReference>
<comment type="similarity">
    <text evidence="1">Belongs to the N(4)/N(6)-methyltransferase family.</text>
</comment>
<dbReference type="GO" id="GO:0008170">
    <property type="term" value="F:N-methyltransferase activity"/>
    <property type="evidence" value="ECO:0007669"/>
    <property type="project" value="InterPro"/>
</dbReference>
<dbReference type="InterPro" id="IPR002941">
    <property type="entry name" value="DNA_methylase_N4/N6"/>
</dbReference>